<keyword evidence="5 9" id="KW-0064">Aspartyl protease</keyword>
<gene>
    <name evidence="13" type="primary">lspA_1</name>
    <name evidence="9" type="synonym">lspA</name>
    <name evidence="13" type="ORF">GCM10009754_09520</name>
</gene>
<keyword evidence="6 9" id="KW-0378">Hydrolase</keyword>
<evidence type="ECO:0000256" key="11">
    <source>
        <dbReference type="RuleBase" id="RU004181"/>
    </source>
</evidence>
<dbReference type="PRINTS" id="PR00781">
    <property type="entry name" value="LIPOSIGPTASE"/>
</dbReference>
<accession>A0ABN2Q6Y8</accession>
<evidence type="ECO:0000256" key="3">
    <source>
        <dbReference type="ARBA" id="ARBA00022670"/>
    </source>
</evidence>
<dbReference type="HAMAP" id="MF_00161">
    <property type="entry name" value="LspA"/>
    <property type="match status" value="1"/>
</dbReference>
<evidence type="ECO:0000256" key="1">
    <source>
        <dbReference type="ARBA" id="ARBA00006139"/>
    </source>
</evidence>
<name>A0ABN2Q6Y8_9PSEU</name>
<dbReference type="NCBIfam" id="TIGR00077">
    <property type="entry name" value="lspA"/>
    <property type="match status" value="1"/>
</dbReference>
<evidence type="ECO:0000256" key="8">
    <source>
        <dbReference type="ARBA" id="ARBA00023136"/>
    </source>
</evidence>
<keyword evidence="14" id="KW-1185">Reference proteome</keyword>
<dbReference type="InterPro" id="IPR001872">
    <property type="entry name" value="Peptidase_A8"/>
</dbReference>
<feature type="active site" evidence="9">
    <location>
        <position position="142"/>
    </location>
</feature>
<comment type="similarity">
    <text evidence="1 9 11">Belongs to the peptidase A8 family.</text>
</comment>
<dbReference type="Proteomes" id="UP001501116">
    <property type="component" value="Unassembled WGS sequence"/>
</dbReference>
<reference evidence="13 14" key="1">
    <citation type="journal article" date="2019" name="Int. J. Syst. Evol. Microbiol.">
        <title>The Global Catalogue of Microorganisms (GCM) 10K type strain sequencing project: providing services to taxonomists for standard genome sequencing and annotation.</title>
        <authorList>
            <consortium name="The Broad Institute Genomics Platform"/>
            <consortium name="The Broad Institute Genome Sequencing Center for Infectious Disease"/>
            <person name="Wu L."/>
            <person name="Ma J."/>
        </authorList>
    </citation>
    <scope>NUCLEOTIDE SEQUENCE [LARGE SCALE GENOMIC DNA]</scope>
    <source>
        <strain evidence="13 14">JCM 14545</strain>
    </source>
</reference>
<evidence type="ECO:0000256" key="5">
    <source>
        <dbReference type="ARBA" id="ARBA00022750"/>
    </source>
</evidence>
<dbReference type="Pfam" id="PF01252">
    <property type="entry name" value="Peptidase_A8"/>
    <property type="match status" value="1"/>
</dbReference>
<evidence type="ECO:0000256" key="4">
    <source>
        <dbReference type="ARBA" id="ARBA00022692"/>
    </source>
</evidence>
<evidence type="ECO:0000256" key="7">
    <source>
        <dbReference type="ARBA" id="ARBA00022989"/>
    </source>
</evidence>
<keyword evidence="7 9" id="KW-1133">Transmembrane helix</keyword>
<evidence type="ECO:0000313" key="14">
    <source>
        <dbReference type="Proteomes" id="UP001501116"/>
    </source>
</evidence>
<feature type="active site" evidence="9">
    <location>
        <position position="161"/>
    </location>
</feature>
<dbReference type="PANTHER" id="PTHR33695">
    <property type="entry name" value="LIPOPROTEIN SIGNAL PEPTIDASE"/>
    <property type="match status" value="1"/>
</dbReference>
<keyword evidence="2 9" id="KW-1003">Cell membrane</keyword>
<comment type="subcellular location">
    <subcellularLocation>
        <location evidence="9">Cell membrane</location>
        <topology evidence="9">Multi-pass membrane protein</topology>
    </subcellularLocation>
</comment>
<evidence type="ECO:0000256" key="12">
    <source>
        <dbReference type="SAM" id="MobiDB-lite"/>
    </source>
</evidence>
<comment type="caution">
    <text evidence="13">The sequence shown here is derived from an EMBL/GenBank/DDBJ whole genome shotgun (WGS) entry which is preliminary data.</text>
</comment>
<comment type="function">
    <text evidence="9 10">This protein specifically catalyzes the removal of signal peptides from prolipoproteins.</text>
</comment>
<organism evidence="13 14">
    <name type="scientific">Amycolatopsis minnesotensis</name>
    <dbReference type="NCBI Taxonomy" id="337894"/>
    <lineage>
        <taxon>Bacteria</taxon>
        <taxon>Bacillati</taxon>
        <taxon>Actinomycetota</taxon>
        <taxon>Actinomycetes</taxon>
        <taxon>Pseudonocardiales</taxon>
        <taxon>Pseudonocardiaceae</taxon>
        <taxon>Amycolatopsis</taxon>
    </lineage>
</organism>
<comment type="pathway">
    <text evidence="9">Protein modification; lipoprotein biosynthesis (signal peptide cleavage).</text>
</comment>
<feature type="transmembrane region" description="Helical" evidence="9">
    <location>
        <begin position="108"/>
        <end position="126"/>
    </location>
</feature>
<comment type="catalytic activity">
    <reaction evidence="9 10">
        <text>Release of signal peptides from bacterial membrane prolipoproteins. Hydrolyzes -Xaa-Yaa-Zaa-|-(S,diacylglyceryl)Cys-, in which Xaa is hydrophobic (preferably Leu), and Yaa (Ala or Ser) and Zaa (Gly or Ala) have small, neutral side chains.</text>
        <dbReference type="EC" id="3.4.23.36"/>
    </reaction>
</comment>
<dbReference type="PROSITE" id="PS00855">
    <property type="entry name" value="SPASE_II"/>
    <property type="match status" value="1"/>
</dbReference>
<feature type="compositionally biased region" description="Polar residues" evidence="12">
    <location>
        <begin position="1"/>
        <end position="10"/>
    </location>
</feature>
<sequence length="194" mass="20036">MSTEQTSTPDTADAGPDTPAVQPKRRVALVAGVAVVALAADVLTKVLALSEWEGREPVRALGGLVYFQIVRNPGAAFSLATGMTWILAIGAVVVAGAIIWLSRRLRSAGWAVGLGLVLAGALGNLTDRIFRAPGLLRGHVIDFISLFSPNGEAWPVFNVADSCICVGAALIVVLSVLGKDYDGSSSRSGKAAKA</sequence>
<keyword evidence="4 9" id="KW-0812">Transmembrane</keyword>
<feature type="region of interest" description="Disordered" evidence="12">
    <location>
        <begin position="1"/>
        <end position="20"/>
    </location>
</feature>
<protein>
    <recommendedName>
        <fullName evidence="9">Lipoprotein signal peptidase</fullName>
        <ecNumber evidence="9">3.4.23.36</ecNumber>
    </recommendedName>
    <alternativeName>
        <fullName evidence="9">Prolipoprotein signal peptidase</fullName>
    </alternativeName>
    <alternativeName>
        <fullName evidence="9">Signal peptidase II</fullName>
        <shortName evidence="9">SPase II</shortName>
    </alternativeName>
</protein>
<feature type="transmembrane region" description="Helical" evidence="9">
    <location>
        <begin position="75"/>
        <end position="101"/>
    </location>
</feature>
<keyword evidence="8 9" id="KW-0472">Membrane</keyword>
<keyword evidence="3 9" id="KW-0645">Protease</keyword>
<evidence type="ECO:0000256" key="9">
    <source>
        <dbReference type="HAMAP-Rule" id="MF_00161"/>
    </source>
</evidence>
<evidence type="ECO:0000256" key="2">
    <source>
        <dbReference type="ARBA" id="ARBA00022475"/>
    </source>
</evidence>
<evidence type="ECO:0000313" key="13">
    <source>
        <dbReference type="EMBL" id="GAA1944022.1"/>
    </source>
</evidence>
<evidence type="ECO:0000256" key="6">
    <source>
        <dbReference type="ARBA" id="ARBA00022801"/>
    </source>
</evidence>
<dbReference type="EMBL" id="BAAANN010000003">
    <property type="protein sequence ID" value="GAA1944022.1"/>
    <property type="molecule type" value="Genomic_DNA"/>
</dbReference>
<feature type="transmembrane region" description="Helical" evidence="9">
    <location>
        <begin position="156"/>
        <end position="177"/>
    </location>
</feature>
<dbReference type="EC" id="3.4.23.36" evidence="9"/>
<feature type="transmembrane region" description="Helical" evidence="9">
    <location>
        <begin position="27"/>
        <end position="48"/>
    </location>
</feature>
<proteinExistence type="inferred from homology"/>
<evidence type="ECO:0000256" key="10">
    <source>
        <dbReference type="RuleBase" id="RU000594"/>
    </source>
</evidence>
<dbReference type="PANTHER" id="PTHR33695:SF1">
    <property type="entry name" value="LIPOPROTEIN SIGNAL PEPTIDASE"/>
    <property type="match status" value="1"/>
</dbReference>